<reference evidence="2" key="2">
    <citation type="submission" date="2020-09" db="EMBL/GenBank/DDBJ databases">
        <authorList>
            <person name="Sun Q."/>
            <person name="Zhou Y."/>
        </authorList>
    </citation>
    <scope>NUCLEOTIDE SEQUENCE</scope>
    <source>
        <strain evidence="2">CGMCC 1.15178</strain>
    </source>
</reference>
<dbReference type="Proteomes" id="UP000612456">
    <property type="component" value="Unassembled WGS sequence"/>
</dbReference>
<dbReference type="EMBL" id="BMHP01000004">
    <property type="protein sequence ID" value="GGD86704.1"/>
    <property type="molecule type" value="Genomic_DNA"/>
</dbReference>
<protein>
    <submittedName>
        <fullName evidence="2">Uncharacterized protein</fullName>
    </submittedName>
</protein>
<comment type="caution">
    <text evidence="2">The sequence shown here is derived from an EMBL/GenBank/DDBJ whole genome shotgun (WGS) entry which is preliminary data.</text>
</comment>
<evidence type="ECO:0000313" key="2">
    <source>
        <dbReference type="EMBL" id="GGD86704.1"/>
    </source>
</evidence>
<proteinExistence type="predicted"/>
<feature type="region of interest" description="Disordered" evidence="1">
    <location>
        <begin position="235"/>
        <end position="265"/>
    </location>
</feature>
<feature type="compositionally biased region" description="Basic residues" evidence="1">
    <location>
        <begin position="256"/>
        <end position="265"/>
    </location>
</feature>
<organism evidence="2 3">
    <name type="scientific">Paenibacillus nasutitermitis</name>
    <dbReference type="NCBI Taxonomy" id="1652958"/>
    <lineage>
        <taxon>Bacteria</taxon>
        <taxon>Bacillati</taxon>
        <taxon>Bacillota</taxon>
        <taxon>Bacilli</taxon>
        <taxon>Bacillales</taxon>
        <taxon>Paenibacillaceae</taxon>
        <taxon>Paenibacillus</taxon>
    </lineage>
</organism>
<gene>
    <name evidence="2" type="ORF">GCM10010911_51480</name>
</gene>
<name>A0A916ZBS8_9BACL</name>
<reference evidence="2" key="1">
    <citation type="journal article" date="2014" name="Int. J. Syst. Evol. Microbiol.">
        <title>Complete genome sequence of Corynebacterium casei LMG S-19264T (=DSM 44701T), isolated from a smear-ripened cheese.</title>
        <authorList>
            <consortium name="US DOE Joint Genome Institute (JGI-PGF)"/>
            <person name="Walter F."/>
            <person name="Albersmeier A."/>
            <person name="Kalinowski J."/>
            <person name="Ruckert C."/>
        </authorList>
    </citation>
    <scope>NUCLEOTIDE SEQUENCE</scope>
    <source>
        <strain evidence="2">CGMCC 1.15178</strain>
    </source>
</reference>
<feature type="compositionally biased region" description="Basic residues" evidence="1">
    <location>
        <begin position="184"/>
        <end position="193"/>
    </location>
</feature>
<keyword evidence="3" id="KW-1185">Reference proteome</keyword>
<evidence type="ECO:0000256" key="1">
    <source>
        <dbReference type="SAM" id="MobiDB-lite"/>
    </source>
</evidence>
<accession>A0A916ZBS8</accession>
<dbReference type="RefSeq" id="WP_188996470.1">
    <property type="nucleotide sequence ID" value="NZ_BMHP01000004.1"/>
</dbReference>
<feature type="region of interest" description="Disordered" evidence="1">
    <location>
        <begin position="165"/>
        <end position="222"/>
    </location>
</feature>
<evidence type="ECO:0000313" key="3">
    <source>
        <dbReference type="Proteomes" id="UP000612456"/>
    </source>
</evidence>
<dbReference type="AlphaFoldDB" id="A0A916ZBS8"/>
<sequence>MPFIPNFPASFLEEHRRWHHVNHHNNPASLPIGYGANFLDFHRQYLAKVLPWYQQQGYDMRLVAPWQEVPEQIRSAPCYDRAAEMRIRNNPESFATADELGRFLEASNLHGCIHEIGAALYGEPDLNDFDVAPHSTIFYNIHGMIEQWYQNWERAKGLRLNSVRGAKKRDSGLTGRRTGGLRGAARRKSKLLRRSGAGKLRRRVGGKPGQTTGNRKPGKVKGNLWMRPAARPQLRIKGGEGKTASAAKRPLTARRLAGRGRRTIP</sequence>